<feature type="transmembrane region" description="Helical" evidence="2">
    <location>
        <begin position="20"/>
        <end position="38"/>
    </location>
</feature>
<dbReference type="PATRIC" id="fig|272562.8.peg.329"/>
<dbReference type="GeneID" id="44996628"/>
<evidence type="ECO:0000313" key="3">
    <source>
        <dbReference type="EMBL" id="AAK78130.1"/>
    </source>
</evidence>
<evidence type="ECO:0000313" key="4">
    <source>
        <dbReference type="Proteomes" id="UP000000814"/>
    </source>
</evidence>
<keyword evidence="1" id="KW-0175">Coiled coil</keyword>
<dbReference type="OrthoDB" id="2024038at2"/>
<keyword evidence="2" id="KW-1133">Transmembrane helix</keyword>
<dbReference type="HOGENOM" id="CLU_050687_3_0_9"/>
<proteinExistence type="predicted"/>
<dbReference type="GO" id="GO:0140359">
    <property type="term" value="F:ABC-type transporter activity"/>
    <property type="evidence" value="ECO:0007669"/>
    <property type="project" value="InterPro"/>
</dbReference>
<dbReference type="AlphaFoldDB" id="Q97MP6"/>
<reference evidence="3 4" key="1">
    <citation type="journal article" date="2001" name="J. Bacteriol.">
        <title>Genome sequence and comparative analysis of the solvent-producing bacterium Clostridium acetobutylicum.</title>
        <authorList>
            <person name="Nolling J."/>
            <person name="Breton G."/>
            <person name="Omelchenko M.V."/>
            <person name="Makarova K.S."/>
            <person name="Zeng Q."/>
            <person name="Gibson R."/>
            <person name="Lee H.M."/>
            <person name="Dubois J."/>
            <person name="Qiu D."/>
            <person name="Hitti J."/>
            <person name="Wolf Y.I."/>
            <person name="Tatusov R.L."/>
            <person name="Sabathe F."/>
            <person name="Doucette-Stamm L."/>
            <person name="Soucaille P."/>
            <person name="Daly M.J."/>
            <person name="Bennett G.N."/>
            <person name="Koonin E.V."/>
            <person name="Smith D.R."/>
        </authorList>
    </citation>
    <scope>NUCLEOTIDE SEQUENCE [LARGE SCALE GENOMIC DNA]</scope>
    <source>
        <strain evidence="4">ATCC 824 / DSM 792 / JCM 1419 / LMG 5710 / VKM B-1787</strain>
    </source>
</reference>
<keyword evidence="2" id="KW-0812">Transmembrane</keyword>
<dbReference type="PANTHER" id="PTHR37305:SF1">
    <property type="entry name" value="MEMBRANE PROTEIN"/>
    <property type="match status" value="1"/>
</dbReference>
<dbReference type="Proteomes" id="UP000000814">
    <property type="component" value="Chromosome"/>
</dbReference>
<keyword evidence="4" id="KW-1185">Reference proteome</keyword>
<name>Q97MP6_CLOAB</name>
<feature type="transmembrane region" description="Helical" evidence="2">
    <location>
        <begin position="319"/>
        <end position="341"/>
    </location>
</feature>
<dbReference type="EMBL" id="AE001437">
    <property type="protein sequence ID" value="AAK78130.1"/>
    <property type="molecule type" value="Genomic_DNA"/>
</dbReference>
<keyword evidence="2" id="KW-0472">Membrane</keyword>
<feature type="coiled-coil region" evidence="1">
    <location>
        <begin position="53"/>
        <end position="125"/>
    </location>
</feature>
<dbReference type="Pfam" id="PF12679">
    <property type="entry name" value="ABC2_membrane_2"/>
    <property type="match status" value="1"/>
</dbReference>
<evidence type="ECO:0000256" key="2">
    <source>
        <dbReference type="SAM" id="Phobius"/>
    </source>
</evidence>
<feature type="transmembrane region" description="Helical" evidence="2">
    <location>
        <begin position="361"/>
        <end position="384"/>
    </location>
</feature>
<gene>
    <name evidence="3" type="ordered locus">CA_C0146</name>
</gene>
<accession>Q97MP6</accession>
<protein>
    <submittedName>
        <fullName evidence="3">Related to ABC transporter permease component</fullName>
    </submittedName>
</protein>
<feature type="transmembrane region" description="Helical" evidence="2">
    <location>
        <begin position="286"/>
        <end position="307"/>
    </location>
</feature>
<dbReference type="STRING" id="272562.CA_C0146"/>
<organism evidence="3 4">
    <name type="scientific">Clostridium acetobutylicum (strain ATCC 824 / DSM 792 / JCM 1419 / IAM 19013 / LMG 5710 / NBRC 13948 / NRRL B-527 / VKM B-1787 / 2291 / W)</name>
    <dbReference type="NCBI Taxonomy" id="272562"/>
    <lineage>
        <taxon>Bacteria</taxon>
        <taxon>Bacillati</taxon>
        <taxon>Bacillota</taxon>
        <taxon>Clostridia</taxon>
        <taxon>Eubacteriales</taxon>
        <taxon>Clostridiaceae</taxon>
        <taxon>Clostridium</taxon>
    </lineage>
</organism>
<sequence length="395" mass="44573">MMWNLIKNEFIKLRYKRKYIICTIVFALICIGFCAVYVKMQKASTPDAAIQYYKDAKSSLQSKEKNIKDATLKQQYDQQISQLDEQIKQYQQSKNQGNSNWKKQLKNTIDSLKDEKNQAADITENTAKESYNKQIVFYQYLLNHNIKPQDNNSLSTFQLLQSLLKLIGYILIPIIIAIFSADIVSGEYTPPTIKVLLSKPASRAKILASKFIASAISCIAIILLIELITYLITGIAYGFDNPSYPVLVGTKYMNSGIKLTQDSTGLIPILGSSYVIPLWQFLIEMFLFQILFIIGCCSFFLLLSVVLRSSVLSMTLSIMIVIALNIISQISALHVIMPFLFTNYGSPYDILTNSIPSTSGLTFTTAIFGVIYLIIFTILCYGIANYSFKKKDMTV</sequence>
<dbReference type="KEGG" id="cac:CA_C0146"/>
<dbReference type="RefSeq" id="WP_010963472.1">
    <property type="nucleotide sequence ID" value="NC_003030.1"/>
</dbReference>
<dbReference type="PANTHER" id="PTHR37305">
    <property type="entry name" value="INTEGRAL MEMBRANE PROTEIN-RELATED"/>
    <property type="match status" value="1"/>
</dbReference>
<dbReference type="eggNOG" id="COG1277">
    <property type="taxonomic scope" value="Bacteria"/>
</dbReference>
<feature type="transmembrane region" description="Helical" evidence="2">
    <location>
        <begin position="211"/>
        <end position="239"/>
    </location>
</feature>
<evidence type="ECO:0000256" key="1">
    <source>
        <dbReference type="SAM" id="Coils"/>
    </source>
</evidence>
<dbReference type="PIR" id="G96917">
    <property type="entry name" value="G96917"/>
</dbReference>
<feature type="transmembrane region" description="Helical" evidence="2">
    <location>
        <begin position="166"/>
        <end position="190"/>
    </location>
</feature>
<dbReference type="GO" id="GO:0005886">
    <property type="term" value="C:plasma membrane"/>
    <property type="evidence" value="ECO:0007669"/>
    <property type="project" value="UniProtKB-SubCell"/>
</dbReference>